<evidence type="ECO:0008006" key="3">
    <source>
        <dbReference type="Google" id="ProtNLM"/>
    </source>
</evidence>
<dbReference type="HOGENOM" id="CLU_048238_4_0_4"/>
<dbReference type="NCBIfam" id="TIGR03347">
    <property type="entry name" value="VI_chp_1"/>
    <property type="match status" value="1"/>
</dbReference>
<feature type="compositionally biased region" description="Acidic residues" evidence="1">
    <location>
        <begin position="354"/>
        <end position="363"/>
    </location>
</feature>
<sequence>MNKRVSKLPPDYWLNLAEYPYDHSFYQVMRYLDAKLQLRKPIGRNISPTQEPFRMRQEPSMIFAPSNLTRVDIHDNGRPPTISILGFGLWGPNGPLPLHLTEYAKERIYHHRDKTLSAFSDIFHHRLITLFYRAWADAQNTVGMDLPNSPFKKYVGSFIGLGNRKAILNDSIPDSAKLYFAGHLLRQTRNPEGLIQILRRYFDVPVRIKEYIPQWIFIDKSERSTLNGTVALGENCIIGAQVKDVQHKFRIQIGPIDRKKFESFFPGTKNAKQLIEWVRLYIGYELAWDVQLILLDKYRGQTRLGKNALLGLSSFSGKNERKTDDFDELFIDYEARDRNKRHQDAIISTLFQSDSEDEGEGEGEGIGVGLGASNPKSVSKPKNESGSEDKSENKDKGETKSASDPDSKGNGDSTSESEKNEDSQAKP</sequence>
<name>I7IC70_9BURK</name>
<dbReference type="BioCyc" id="TASI1091495:G13GE-1253-MONOMER"/>
<protein>
    <recommendedName>
        <fullName evidence="3">Type VI secretion system baseplate subunit TssG</fullName>
    </recommendedName>
</protein>
<accession>I7IC70</accession>
<feature type="compositionally biased region" description="Basic and acidic residues" evidence="1">
    <location>
        <begin position="381"/>
        <end position="409"/>
    </location>
</feature>
<organism evidence="2">
    <name type="scientific">Taylorella asinigenitalis 14/45</name>
    <dbReference type="NCBI Taxonomy" id="1091495"/>
    <lineage>
        <taxon>Bacteria</taxon>
        <taxon>Pseudomonadati</taxon>
        <taxon>Pseudomonadota</taxon>
        <taxon>Betaproteobacteria</taxon>
        <taxon>Burkholderiales</taxon>
        <taxon>Alcaligenaceae</taxon>
        <taxon>Taylorella</taxon>
    </lineage>
</organism>
<dbReference type="Pfam" id="PF06996">
    <property type="entry name" value="T6SS_TssG"/>
    <property type="match status" value="1"/>
</dbReference>
<reference evidence="2" key="1">
    <citation type="journal article" date="2012" name="Vet. Microbiol.">
        <title>Comparative genomic analyses of the Taylorellae.</title>
        <authorList>
            <person name="Hauser H."/>
            <person name="Richter D.C."/>
            <person name="van Tonder A."/>
            <person name="Clark L."/>
            <person name="Preston A."/>
        </authorList>
    </citation>
    <scope>NUCLEOTIDE SEQUENCE</scope>
    <source>
        <strain evidence="2">14/45</strain>
    </source>
</reference>
<dbReference type="PANTHER" id="PTHR35564">
    <property type="match status" value="1"/>
</dbReference>
<dbReference type="AlphaFoldDB" id="I7IC70"/>
<feature type="compositionally biased region" description="Basic and acidic residues" evidence="1">
    <location>
        <begin position="416"/>
        <end position="427"/>
    </location>
</feature>
<proteinExistence type="predicted"/>
<feature type="region of interest" description="Disordered" evidence="1">
    <location>
        <begin position="350"/>
        <end position="427"/>
    </location>
</feature>
<dbReference type="PANTHER" id="PTHR35564:SF4">
    <property type="entry name" value="CYTOPLASMIC PROTEIN"/>
    <property type="match status" value="1"/>
</dbReference>
<evidence type="ECO:0000256" key="1">
    <source>
        <dbReference type="SAM" id="MobiDB-lite"/>
    </source>
</evidence>
<gene>
    <name evidence="2" type="ORF">KUM_1260</name>
</gene>
<dbReference type="KEGG" id="tat:KUM_1260"/>
<dbReference type="RefSeq" id="WP_015552049.1">
    <property type="nucleotide sequence ID" value="NC_021033.1"/>
</dbReference>
<evidence type="ECO:0000313" key="2">
    <source>
        <dbReference type="EMBL" id="CCG20041.1"/>
    </source>
</evidence>
<dbReference type="EMBL" id="HE681424">
    <property type="protein sequence ID" value="CCG20041.1"/>
    <property type="molecule type" value="Genomic_DNA"/>
</dbReference>
<dbReference type="InterPro" id="IPR010732">
    <property type="entry name" value="T6SS_TssG-like"/>
</dbReference>